<dbReference type="HOGENOM" id="CLU_1131937_0_0_4"/>
<dbReference type="AlphaFoldDB" id="A0A0H2WIV0"/>
<evidence type="ECO:0000313" key="2">
    <source>
        <dbReference type="EMBL" id="AAU48826.1"/>
    </source>
</evidence>
<protein>
    <submittedName>
        <fullName evidence="2">Uncharacterized protein</fullName>
    </submittedName>
</protein>
<evidence type="ECO:0000313" key="3">
    <source>
        <dbReference type="Proteomes" id="UP000006693"/>
    </source>
</evidence>
<dbReference type="KEGG" id="bma:BMA0456"/>
<name>A0A0H2WIV0_BURMA</name>
<feature type="region of interest" description="Disordered" evidence="1">
    <location>
        <begin position="171"/>
        <end position="245"/>
    </location>
</feature>
<feature type="region of interest" description="Disordered" evidence="1">
    <location>
        <begin position="100"/>
        <end position="154"/>
    </location>
</feature>
<evidence type="ECO:0000256" key="1">
    <source>
        <dbReference type="SAM" id="MobiDB-lite"/>
    </source>
</evidence>
<dbReference type="PATRIC" id="fig|243160.12.peg.464"/>
<dbReference type="Proteomes" id="UP000006693">
    <property type="component" value="Chromosome 1"/>
</dbReference>
<organism evidence="2 3">
    <name type="scientific">Burkholderia mallei (strain ATCC 23344)</name>
    <dbReference type="NCBI Taxonomy" id="243160"/>
    <lineage>
        <taxon>Bacteria</taxon>
        <taxon>Pseudomonadati</taxon>
        <taxon>Pseudomonadota</taxon>
        <taxon>Betaproteobacteria</taxon>
        <taxon>Burkholderiales</taxon>
        <taxon>Burkholderiaceae</taxon>
        <taxon>Burkholderia</taxon>
        <taxon>pseudomallei group</taxon>
    </lineage>
</organism>
<proteinExistence type="predicted"/>
<reference evidence="2 3" key="1">
    <citation type="journal article" date="2004" name="Proc. Natl. Acad. Sci. U.S.A.">
        <title>Structural flexibility in the Burkholderia mallei genome.</title>
        <authorList>
            <person name="Nierman W.C."/>
            <person name="DeShazer D."/>
            <person name="Kim H.S."/>
            <person name="Tettelin H."/>
            <person name="Nelson K.E."/>
            <person name="Feldblyum T."/>
            <person name="Ulrich R.L."/>
            <person name="Ronning C.M."/>
            <person name="Brinkac L.M."/>
            <person name="Daugherty S.C."/>
            <person name="Davidsen T.D."/>
            <person name="Deboy R.T."/>
            <person name="Dimitrov G."/>
            <person name="Dodson R.J."/>
            <person name="Durkin A.S."/>
            <person name="Gwinn M.L."/>
            <person name="Haft D.H."/>
            <person name="Khouri H."/>
            <person name="Kolonay J.F."/>
            <person name="Madupu R."/>
            <person name="Mohammoud Y."/>
            <person name="Nelson W.C."/>
            <person name="Radune D."/>
            <person name="Romero C.M."/>
            <person name="Sarria S."/>
            <person name="Selengut J."/>
            <person name="Shamblin C."/>
            <person name="Sullivan S.A."/>
            <person name="White O."/>
            <person name="Yu Y."/>
            <person name="Zafar N."/>
            <person name="Zhou L."/>
            <person name="Fraser C.M."/>
        </authorList>
    </citation>
    <scope>NUCLEOTIDE SEQUENCE [LARGE SCALE GENOMIC DNA]</scope>
    <source>
        <strain evidence="2 3">ATCC 23344</strain>
    </source>
</reference>
<gene>
    <name evidence="2" type="ordered locus">BMA0456</name>
</gene>
<dbReference type="EMBL" id="CP000010">
    <property type="protein sequence ID" value="AAU48826.1"/>
    <property type="molecule type" value="Genomic_DNA"/>
</dbReference>
<feature type="compositionally biased region" description="Basic residues" evidence="1">
    <location>
        <begin position="194"/>
        <end position="205"/>
    </location>
</feature>
<sequence>MNGRARGRFVCDGGRRGRLTGAFRRRRCRRRTGLIGPCGRVFAHDGSLVRRSRGESTRIHYASVHDRRQTDRISSILLQRCGEFTPMWATVTRRRAPFGMRSEARGAQQQRSAAARQRAPRGRLRRRDTSTPSPRAIPYRCARRANGRARNDSRMRYRTRTAVKRVPVAIDRPPRPFVARPDVRSRGRAPSAPRRMRSARARRRASAAQRCSTMREPAAERHRAASRSAESCRSASSTRSNPIPS</sequence>
<accession>A0A0H2WIV0</accession>
<feature type="compositionally biased region" description="Low complexity" evidence="1">
    <location>
        <begin position="226"/>
        <end position="245"/>
    </location>
</feature>
<feature type="compositionally biased region" description="Low complexity" evidence="1">
    <location>
        <begin position="105"/>
        <end position="117"/>
    </location>
</feature>
<keyword evidence="3" id="KW-1185">Reference proteome</keyword>